<dbReference type="AlphaFoldDB" id="A0A229SEK6"/>
<protein>
    <submittedName>
        <fullName evidence="1">Uncharacterized protein</fullName>
    </submittedName>
</protein>
<sequence>MQPLRACGVVENDDAVRFVRAASRELHGSYAAVREKREQELLGVGVGLRPFRSDDGVQHDHGGRIDAVPVRIGQNLDEIGGAFHAEPPAHDMQRRCVGGDVAVR</sequence>
<reference evidence="1 2" key="1">
    <citation type="submission" date="2017-07" db="EMBL/GenBank/DDBJ databases">
        <title>Amycolatopsis thailandensis Genome sequencing and assembly.</title>
        <authorList>
            <person name="Kaur N."/>
            <person name="Mayilraj S."/>
        </authorList>
    </citation>
    <scope>NUCLEOTIDE SEQUENCE [LARGE SCALE GENOMIC DNA]</scope>
    <source>
        <strain evidence="1 2">JCM 16380</strain>
    </source>
</reference>
<keyword evidence="2" id="KW-1185">Reference proteome</keyword>
<dbReference type="EMBL" id="NMQT01000031">
    <property type="protein sequence ID" value="OXM57064.1"/>
    <property type="molecule type" value="Genomic_DNA"/>
</dbReference>
<organism evidence="1 2">
    <name type="scientific">Amycolatopsis thailandensis</name>
    <dbReference type="NCBI Taxonomy" id="589330"/>
    <lineage>
        <taxon>Bacteria</taxon>
        <taxon>Bacillati</taxon>
        <taxon>Actinomycetota</taxon>
        <taxon>Actinomycetes</taxon>
        <taxon>Pseudonocardiales</taxon>
        <taxon>Pseudonocardiaceae</taxon>
        <taxon>Amycolatopsis</taxon>
    </lineage>
</organism>
<gene>
    <name evidence="1" type="ORF">CFP71_10030</name>
</gene>
<evidence type="ECO:0000313" key="1">
    <source>
        <dbReference type="EMBL" id="OXM57064.1"/>
    </source>
</evidence>
<accession>A0A229SEK6</accession>
<name>A0A229SEK6_9PSEU</name>
<dbReference type="Proteomes" id="UP000215223">
    <property type="component" value="Unassembled WGS sequence"/>
</dbReference>
<evidence type="ECO:0000313" key="2">
    <source>
        <dbReference type="Proteomes" id="UP000215223"/>
    </source>
</evidence>
<comment type="caution">
    <text evidence="1">The sequence shown here is derived from an EMBL/GenBank/DDBJ whole genome shotgun (WGS) entry which is preliminary data.</text>
</comment>
<proteinExistence type="predicted"/>